<evidence type="ECO:0000313" key="2">
    <source>
        <dbReference type="EMBL" id="MBU3028627.1"/>
    </source>
</evidence>
<protein>
    <recommendedName>
        <fullName evidence="4">Isopropylmalate isomerase</fullName>
    </recommendedName>
</protein>
<proteinExistence type="predicted"/>
<dbReference type="EMBL" id="JAHKNG010000001">
    <property type="protein sequence ID" value="MBU3028627.1"/>
    <property type="molecule type" value="Genomic_DNA"/>
</dbReference>
<accession>A0ABS6AFA8</accession>
<keyword evidence="3" id="KW-1185">Reference proteome</keyword>
<reference evidence="2" key="1">
    <citation type="submission" date="2021-06" db="EMBL/GenBank/DDBJ databases">
        <title>Paracoccus bacterium XHP0099 sp. nov., isolated from the surface waters of the Yellow Sea.</title>
        <authorList>
            <person name="Xue H."/>
            <person name="Zhang D."/>
        </authorList>
    </citation>
    <scope>NUCLEOTIDE SEQUENCE</scope>
    <source>
        <strain evidence="2">XHP0099</strain>
    </source>
</reference>
<feature type="transmembrane region" description="Helical" evidence="1">
    <location>
        <begin position="52"/>
        <end position="69"/>
    </location>
</feature>
<dbReference type="RefSeq" id="WP_216031323.1">
    <property type="nucleotide sequence ID" value="NZ_JAHKNG010000001.1"/>
</dbReference>
<keyword evidence="1" id="KW-0812">Transmembrane</keyword>
<evidence type="ECO:0008006" key="4">
    <source>
        <dbReference type="Google" id="ProtNLM"/>
    </source>
</evidence>
<feature type="transmembrane region" description="Helical" evidence="1">
    <location>
        <begin position="97"/>
        <end position="115"/>
    </location>
</feature>
<dbReference type="Proteomes" id="UP001166191">
    <property type="component" value="Unassembled WGS sequence"/>
</dbReference>
<gene>
    <name evidence="2" type="ORF">KNW02_00670</name>
</gene>
<name>A0ABS6AFA8_9RHOB</name>
<feature type="transmembrane region" description="Helical" evidence="1">
    <location>
        <begin position="21"/>
        <end position="40"/>
    </location>
</feature>
<keyword evidence="1" id="KW-1133">Transmembrane helix</keyword>
<comment type="caution">
    <text evidence="2">The sequence shown here is derived from an EMBL/GenBank/DDBJ whole genome shotgun (WGS) entry which is preliminary data.</text>
</comment>
<organism evidence="2 3">
    <name type="scientific">Paracoccus marinaquae</name>
    <dbReference type="NCBI Taxonomy" id="2841926"/>
    <lineage>
        <taxon>Bacteria</taxon>
        <taxon>Pseudomonadati</taxon>
        <taxon>Pseudomonadota</taxon>
        <taxon>Alphaproteobacteria</taxon>
        <taxon>Rhodobacterales</taxon>
        <taxon>Paracoccaceae</taxon>
        <taxon>Paracoccus</taxon>
    </lineage>
</organism>
<feature type="transmembrane region" description="Helical" evidence="1">
    <location>
        <begin position="127"/>
        <end position="149"/>
    </location>
</feature>
<feature type="transmembrane region" description="Helical" evidence="1">
    <location>
        <begin position="161"/>
        <end position="182"/>
    </location>
</feature>
<keyword evidence="1" id="KW-0472">Membrane</keyword>
<evidence type="ECO:0000313" key="3">
    <source>
        <dbReference type="Proteomes" id="UP001166191"/>
    </source>
</evidence>
<sequence length="185" mass="20132">MQGLMGCVAGAWQPRIGDPNATGWLTVMAYLLCFVLAVQVWRRLKARPGRGFWVLIAVLMLLLGINKQLDLQSALTALGRCMAQAQGWYDVRRPVQILFIAGLLIVMLLAFRAGLRAMRGQLRQNGVAFLGLVVLCAFVAVRAVGFHLVDGLIGQQVLGIPANYLFENAGLLLIALNAIALLRHG</sequence>
<evidence type="ECO:0000256" key="1">
    <source>
        <dbReference type="SAM" id="Phobius"/>
    </source>
</evidence>